<evidence type="ECO:0000313" key="3">
    <source>
        <dbReference type="Proteomes" id="UP000241890"/>
    </source>
</evidence>
<accession>A0A2R5G928</accession>
<feature type="region of interest" description="Disordered" evidence="1">
    <location>
        <begin position="1"/>
        <end position="21"/>
    </location>
</feature>
<sequence>MLFDGAEDPAAESGAVSAKMSDVGDADGCVELSSGFIERKGFSADSQNTEGKPLLVHANFGARQSLEDFTARQTEQQRSLLIFVLVLDVVLVLDDGDNEARKEIPG</sequence>
<evidence type="ECO:0000256" key="1">
    <source>
        <dbReference type="SAM" id="MobiDB-lite"/>
    </source>
</evidence>
<evidence type="ECO:0000313" key="2">
    <source>
        <dbReference type="EMBL" id="GBG26278.1"/>
    </source>
</evidence>
<organism evidence="2 3">
    <name type="scientific">Hondaea fermentalgiana</name>
    <dbReference type="NCBI Taxonomy" id="2315210"/>
    <lineage>
        <taxon>Eukaryota</taxon>
        <taxon>Sar</taxon>
        <taxon>Stramenopiles</taxon>
        <taxon>Bigyra</taxon>
        <taxon>Labyrinthulomycetes</taxon>
        <taxon>Thraustochytrida</taxon>
        <taxon>Thraustochytriidae</taxon>
        <taxon>Hondaea</taxon>
    </lineage>
</organism>
<dbReference type="Proteomes" id="UP000241890">
    <property type="component" value="Unassembled WGS sequence"/>
</dbReference>
<proteinExistence type="predicted"/>
<gene>
    <name evidence="2" type="ORF">FCC1311_024992</name>
</gene>
<keyword evidence="3" id="KW-1185">Reference proteome</keyword>
<name>A0A2R5G928_9STRA</name>
<comment type="caution">
    <text evidence="2">The sequence shown here is derived from an EMBL/GenBank/DDBJ whole genome shotgun (WGS) entry which is preliminary data.</text>
</comment>
<dbReference type="AlphaFoldDB" id="A0A2R5G928"/>
<dbReference type="InParanoid" id="A0A2R5G928"/>
<protein>
    <submittedName>
        <fullName evidence="2">Uncharacterized protein</fullName>
    </submittedName>
</protein>
<dbReference type="EMBL" id="BEYU01000019">
    <property type="protein sequence ID" value="GBG26278.1"/>
    <property type="molecule type" value="Genomic_DNA"/>
</dbReference>
<reference evidence="2 3" key="1">
    <citation type="submission" date="2017-12" db="EMBL/GenBank/DDBJ databases">
        <title>Sequencing, de novo assembly and annotation of complete genome of a new Thraustochytrid species, strain FCC1311.</title>
        <authorList>
            <person name="Sedici K."/>
            <person name="Godart F."/>
            <person name="Aiese Cigliano R."/>
            <person name="Sanseverino W."/>
            <person name="Barakat M."/>
            <person name="Ortet P."/>
            <person name="Marechal E."/>
            <person name="Cagnac O."/>
            <person name="Amato A."/>
        </authorList>
    </citation>
    <scope>NUCLEOTIDE SEQUENCE [LARGE SCALE GENOMIC DNA]</scope>
</reference>
<feature type="compositionally biased region" description="Acidic residues" evidence="1">
    <location>
        <begin position="1"/>
        <end position="10"/>
    </location>
</feature>